<evidence type="ECO:0000313" key="3">
    <source>
        <dbReference type="EMBL" id="MBB4698434.1"/>
    </source>
</evidence>
<evidence type="ECO:0000256" key="2">
    <source>
        <dbReference type="ARBA" id="ARBA00023235"/>
    </source>
</evidence>
<keyword evidence="1" id="KW-0324">Glycolysis</keyword>
<dbReference type="GO" id="GO:0016791">
    <property type="term" value="F:phosphatase activity"/>
    <property type="evidence" value="ECO:0007669"/>
    <property type="project" value="TreeGrafter"/>
</dbReference>
<dbReference type="InterPro" id="IPR013078">
    <property type="entry name" value="His_Pase_superF_clade-1"/>
</dbReference>
<name>A0A7W7D1V3_9ACTN</name>
<dbReference type="PROSITE" id="PS00175">
    <property type="entry name" value="PG_MUTASE"/>
    <property type="match status" value="1"/>
</dbReference>
<keyword evidence="2" id="KW-0413">Isomerase</keyword>
<proteinExistence type="predicted"/>
<dbReference type="SMART" id="SM00855">
    <property type="entry name" value="PGAM"/>
    <property type="match status" value="1"/>
</dbReference>
<protein>
    <submittedName>
        <fullName evidence="3">Broad specificity phosphatase PhoE</fullName>
    </submittedName>
</protein>
<dbReference type="InterPro" id="IPR050275">
    <property type="entry name" value="PGM_Phosphatase"/>
</dbReference>
<dbReference type="CDD" id="cd07067">
    <property type="entry name" value="HP_PGM_like"/>
    <property type="match status" value="1"/>
</dbReference>
<dbReference type="PANTHER" id="PTHR48100:SF1">
    <property type="entry name" value="HISTIDINE PHOSPHATASE FAMILY PROTEIN-RELATED"/>
    <property type="match status" value="1"/>
</dbReference>
<evidence type="ECO:0000313" key="4">
    <source>
        <dbReference type="Proteomes" id="UP000542742"/>
    </source>
</evidence>
<dbReference type="RefSeq" id="WP_239092615.1">
    <property type="nucleotide sequence ID" value="NZ_BOMC01000024.1"/>
</dbReference>
<evidence type="ECO:0000256" key="1">
    <source>
        <dbReference type="ARBA" id="ARBA00023152"/>
    </source>
</evidence>
<dbReference type="InterPro" id="IPR001345">
    <property type="entry name" value="PG/BPGM_mutase_AS"/>
</dbReference>
<organism evidence="3 4">
    <name type="scientific">Paractinoplanes abujensis</name>
    <dbReference type="NCBI Taxonomy" id="882441"/>
    <lineage>
        <taxon>Bacteria</taxon>
        <taxon>Bacillati</taxon>
        <taxon>Actinomycetota</taxon>
        <taxon>Actinomycetes</taxon>
        <taxon>Micromonosporales</taxon>
        <taxon>Micromonosporaceae</taxon>
        <taxon>Paractinoplanes</taxon>
    </lineage>
</organism>
<dbReference type="Proteomes" id="UP000542742">
    <property type="component" value="Unassembled WGS sequence"/>
</dbReference>
<comment type="caution">
    <text evidence="3">The sequence shown here is derived from an EMBL/GenBank/DDBJ whole genome shotgun (WGS) entry which is preliminary data.</text>
</comment>
<accession>A0A7W7D1V3</accession>
<reference evidence="3 4" key="1">
    <citation type="submission" date="2020-08" db="EMBL/GenBank/DDBJ databases">
        <title>Sequencing the genomes of 1000 actinobacteria strains.</title>
        <authorList>
            <person name="Klenk H.-P."/>
        </authorList>
    </citation>
    <scope>NUCLEOTIDE SEQUENCE [LARGE SCALE GENOMIC DNA]</scope>
    <source>
        <strain evidence="3 4">DSM 45518</strain>
    </source>
</reference>
<dbReference type="Pfam" id="PF00300">
    <property type="entry name" value="His_Phos_1"/>
    <property type="match status" value="1"/>
</dbReference>
<sequence>MDLFTPGYVWLMEQLQWLAVIRHGQSTGNVTAQDAETGGAEEIDIPERDADVPLSDLGREQAEAVGTFLAELPGDERPEIAIVSPYLRTRQTAELALAGTGVRMVVDERLRDRELGILDLLTARGVQQRLPGEARRRARLGKFYYRPPGGESWADVLLRLRALLRELREDHPDGRVVLFGHEAVVLLVRYLAEGLSEAELMGIAHETAVANCSISSWRRHDGELRPELFNAVEHLHREGTPHTKQEDVDAEPN</sequence>
<dbReference type="Gene3D" id="3.40.50.1240">
    <property type="entry name" value="Phosphoglycerate mutase-like"/>
    <property type="match status" value="1"/>
</dbReference>
<dbReference type="InterPro" id="IPR029033">
    <property type="entry name" value="His_PPase_superfam"/>
</dbReference>
<dbReference type="SUPFAM" id="SSF53254">
    <property type="entry name" value="Phosphoglycerate mutase-like"/>
    <property type="match status" value="1"/>
</dbReference>
<gene>
    <name evidence="3" type="ORF">BKA14_008582</name>
</gene>
<dbReference type="PANTHER" id="PTHR48100">
    <property type="entry name" value="BROAD-SPECIFICITY PHOSPHATASE YOR283W-RELATED"/>
    <property type="match status" value="1"/>
</dbReference>
<dbReference type="EMBL" id="JACHMF010000001">
    <property type="protein sequence ID" value="MBB4698434.1"/>
    <property type="molecule type" value="Genomic_DNA"/>
</dbReference>
<dbReference type="GO" id="GO:0005737">
    <property type="term" value="C:cytoplasm"/>
    <property type="evidence" value="ECO:0007669"/>
    <property type="project" value="TreeGrafter"/>
</dbReference>
<dbReference type="AlphaFoldDB" id="A0A7W7D1V3"/>
<keyword evidence="4" id="KW-1185">Reference proteome</keyword>